<dbReference type="NCBIfam" id="TIGR01727">
    <property type="entry name" value="oligo_HPY"/>
    <property type="match status" value="1"/>
</dbReference>
<keyword evidence="6 9" id="KW-0067">ATP-binding</keyword>
<dbReference type="GO" id="GO:0016887">
    <property type="term" value="F:ATP hydrolysis activity"/>
    <property type="evidence" value="ECO:0007669"/>
    <property type="project" value="InterPro"/>
</dbReference>
<dbReference type="Proteomes" id="UP000317573">
    <property type="component" value="Unassembled WGS sequence"/>
</dbReference>
<protein>
    <submittedName>
        <fullName evidence="9">Peptide/nickel transport system ATP-binding protein</fullName>
    </submittedName>
</protein>
<feature type="domain" description="ABC transporter" evidence="8">
    <location>
        <begin position="15"/>
        <end position="265"/>
    </location>
</feature>
<dbReference type="InterPro" id="IPR017871">
    <property type="entry name" value="ABC_transporter-like_CS"/>
</dbReference>
<keyword evidence="4" id="KW-1003">Cell membrane</keyword>
<dbReference type="Gene3D" id="3.40.50.300">
    <property type="entry name" value="P-loop containing nucleotide triphosphate hydrolases"/>
    <property type="match status" value="1"/>
</dbReference>
<dbReference type="Pfam" id="PF08352">
    <property type="entry name" value="oligo_HPY"/>
    <property type="match status" value="1"/>
</dbReference>
<sequence>MTITTEKALEQDTVLKVDDLCVDFKTPDHGWTRIVDNVAFSVRKGETVGLVGESGSGKTVTSLAIMHLLARNARVSGSVVVNDRDLNSLSEKQLDGVRGAEVAMIFQEPRRSLNPAFTVGDQVAEAVRRHRKCSRKDAWARAVELFDRVGIPEPAKRAHAYPHEFSGGMCQRVMLAMALSCDPDVLIADEPTTALDVTVQRQVLGLIHELQLELGLGVLLITHDLSVVAEVCDRAAVMYAGRIVEDAPILELFDNPRHPYTAGLLHAMPDPVRHAEKMGVIPGRVPPPHEFVESCRFAPRCPYARAECTTDYIPLSTIGTDHLVRCVRTDEISLEDAFYE</sequence>
<dbReference type="PANTHER" id="PTHR43297:SF2">
    <property type="entry name" value="DIPEPTIDE TRANSPORT ATP-BINDING PROTEIN DPPD"/>
    <property type="match status" value="1"/>
</dbReference>
<organism evidence="9 10">
    <name type="scientific">Rhodococcus rhodochrous J45</name>
    <dbReference type="NCBI Taxonomy" id="935266"/>
    <lineage>
        <taxon>Bacteria</taxon>
        <taxon>Bacillati</taxon>
        <taxon>Actinomycetota</taxon>
        <taxon>Actinomycetes</taxon>
        <taxon>Mycobacteriales</taxon>
        <taxon>Nocardiaceae</taxon>
        <taxon>Rhodococcus</taxon>
    </lineage>
</organism>
<dbReference type="InterPro" id="IPR003593">
    <property type="entry name" value="AAA+_ATPase"/>
</dbReference>
<proteinExistence type="inferred from homology"/>
<evidence type="ECO:0000256" key="6">
    <source>
        <dbReference type="ARBA" id="ARBA00022840"/>
    </source>
</evidence>
<accession>A0A562E7D3</accession>
<dbReference type="CDD" id="cd03257">
    <property type="entry name" value="ABC_NikE_OppD_transporters"/>
    <property type="match status" value="1"/>
</dbReference>
<evidence type="ECO:0000256" key="4">
    <source>
        <dbReference type="ARBA" id="ARBA00022475"/>
    </source>
</evidence>
<comment type="subcellular location">
    <subcellularLocation>
        <location evidence="1">Cell membrane</location>
        <topology evidence="1">Peripheral membrane protein</topology>
    </subcellularLocation>
</comment>
<dbReference type="PROSITE" id="PS00211">
    <property type="entry name" value="ABC_TRANSPORTER_1"/>
    <property type="match status" value="1"/>
</dbReference>
<reference evidence="9 10" key="1">
    <citation type="submission" date="2019-07" db="EMBL/GenBank/DDBJ databases">
        <title>Genome sequencing of lignin-degrading bacterial isolates.</title>
        <authorList>
            <person name="Gladden J."/>
        </authorList>
    </citation>
    <scope>NUCLEOTIDE SEQUENCE [LARGE SCALE GENOMIC DNA]</scope>
    <source>
        <strain evidence="9 10">J45</strain>
    </source>
</reference>
<dbReference type="AlphaFoldDB" id="A0A562E7D3"/>
<comment type="similarity">
    <text evidence="2">Belongs to the ABC transporter superfamily.</text>
</comment>
<evidence type="ECO:0000313" key="9">
    <source>
        <dbReference type="EMBL" id="TWH18032.1"/>
    </source>
</evidence>
<keyword evidence="3" id="KW-0813">Transport</keyword>
<dbReference type="PROSITE" id="PS50893">
    <property type="entry name" value="ABC_TRANSPORTER_2"/>
    <property type="match status" value="1"/>
</dbReference>
<gene>
    <name evidence="9" type="ORF">L618_001600000760</name>
</gene>
<name>A0A562E7D3_RHORH</name>
<dbReference type="RefSeq" id="WP_085470486.1">
    <property type="nucleotide sequence ID" value="NZ_VLJT01000013.1"/>
</dbReference>
<dbReference type="InterPro" id="IPR027417">
    <property type="entry name" value="P-loop_NTPase"/>
</dbReference>
<keyword evidence="5" id="KW-0547">Nucleotide-binding</keyword>
<evidence type="ECO:0000313" key="10">
    <source>
        <dbReference type="Proteomes" id="UP000317573"/>
    </source>
</evidence>
<dbReference type="InterPro" id="IPR003439">
    <property type="entry name" value="ABC_transporter-like_ATP-bd"/>
</dbReference>
<dbReference type="InterPro" id="IPR050388">
    <property type="entry name" value="ABC_Ni/Peptide_Import"/>
</dbReference>
<dbReference type="SMART" id="SM00382">
    <property type="entry name" value="AAA"/>
    <property type="match status" value="1"/>
</dbReference>
<dbReference type="GO" id="GO:0005886">
    <property type="term" value="C:plasma membrane"/>
    <property type="evidence" value="ECO:0007669"/>
    <property type="project" value="UniProtKB-SubCell"/>
</dbReference>
<evidence type="ECO:0000256" key="3">
    <source>
        <dbReference type="ARBA" id="ARBA00022448"/>
    </source>
</evidence>
<dbReference type="GO" id="GO:0005524">
    <property type="term" value="F:ATP binding"/>
    <property type="evidence" value="ECO:0007669"/>
    <property type="project" value="UniProtKB-KW"/>
</dbReference>
<dbReference type="PANTHER" id="PTHR43297">
    <property type="entry name" value="OLIGOPEPTIDE TRANSPORT ATP-BINDING PROTEIN APPD"/>
    <property type="match status" value="1"/>
</dbReference>
<dbReference type="InterPro" id="IPR013563">
    <property type="entry name" value="Oligopep_ABC_C"/>
</dbReference>
<comment type="caution">
    <text evidence="9">The sequence shown here is derived from an EMBL/GenBank/DDBJ whole genome shotgun (WGS) entry which is preliminary data.</text>
</comment>
<dbReference type="FunFam" id="3.40.50.300:FF:000016">
    <property type="entry name" value="Oligopeptide ABC transporter ATP-binding component"/>
    <property type="match status" value="1"/>
</dbReference>
<dbReference type="SUPFAM" id="SSF52540">
    <property type="entry name" value="P-loop containing nucleoside triphosphate hydrolases"/>
    <property type="match status" value="1"/>
</dbReference>
<dbReference type="EMBL" id="VLJT01000013">
    <property type="protein sequence ID" value="TWH18032.1"/>
    <property type="molecule type" value="Genomic_DNA"/>
</dbReference>
<evidence type="ECO:0000256" key="5">
    <source>
        <dbReference type="ARBA" id="ARBA00022741"/>
    </source>
</evidence>
<evidence type="ECO:0000259" key="8">
    <source>
        <dbReference type="PROSITE" id="PS50893"/>
    </source>
</evidence>
<evidence type="ECO:0000256" key="2">
    <source>
        <dbReference type="ARBA" id="ARBA00005417"/>
    </source>
</evidence>
<dbReference type="Pfam" id="PF00005">
    <property type="entry name" value="ABC_tran"/>
    <property type="match status" value="1"/>
</dbReference>
<dbReference type="GO" id="GO:0015833">
    <property type="term" value="P:peptide transport"/>
    <property type="evidence" value="ECO:0007669"/>
    <property type="project" value="InterPro"/>
</dbReference>
<keyword evidence="7" id="KW-0472">Membrane</keyword>
<evidence type="ECO:0000256" key="7">
    <source>
        <dbReference type="ARBA" id="ARBA00023136"/>
    </source>
</evidence>
<evidence type="ECO:0000256" key="1">
    <source>
        <dbReference type="ARBA" id="ARBA00004202"/>
    </source>
</evidence>